<sequence>MNILLGLLLLLLAGAYAVHRSDLVAVLRALPDSNADFQEPTEEGEQP</sequence>
<dbReference type="Proteomes" id="UP000199470">
    <property type="component" value="Unassembled WGS sequence"/>
</dbReference>
<dbReference type="EMBL" id="FOTW01000031">
    <property type="protein sequence ID" value="SFM75647.1"/>
    <property type="molecule type" value="Genomic_DNA"/>
</dbReference>
<proteinExistence type="predicted"/>
<gene>
    <name evidence="1" type="ORF">SAMN02982985_05190</name>
</gene>
<evidence type="ECO:0000313" key="2">
    <source>
        <dbReference type="Proteomes" id="UP000199470"/>
    </source>
</evidence>
<reference evidence="1 2" key="1">
    <citation type="submission" date="2016-10" db="EMBL/GenBank/DDBJ databases">
        <authorList>
            <person name="de Groot N.N."/>
        </authorList>
    </citation>
    <scope>NUCLEOTIDE SEQUENCE [LARGE SCALE GENOMIC DNA]</scope>
    <source>
        <strain evidence="1 2">ATCC 43154</strain>
    </source>
</reference>
<organism evidence="1 2">
    <name type="scientific">Rugamonas rubra</name>
    <dbReference type="NCBI Taxonomy" id="758825"/>
    <lineage>
        <taxon>Bacteria</taxon>
        <taxon>Pseudomonadati</taxon>
        <taxon>Pseudomonadota</taxon>
        <taxon>Betaproteobacteria</taxon>
        <taxon>Burkholderiales</taxon>
        <taxon>Oxalobacteraceae</taxon>
        <taxon>Telluria group</taxon>
        <taxon>Rugamonas</taxon>
    </lineage>
</organism>
<dbReference type="STRING" id="758825.SAMN02982985_05190"/>
<keyword evidence="2" id="KW-1185">Reference proteome</keyword>
<evidence type="ECO:0000313" key="1">
    <source>
        <dbReference type="EMBL" id="SFM75647.1"/>
    </source>
</evidence>
<accession>A0A1I4TGG4</accession>
<dbReference type="AlphaFoldDB" id="A0A1I4TGG4"/>
<name>A0A1I4TGG4_9BURK</name>
<dbReference type="RefSeq" id="WP_174900691.1">
    <property type="nucleotide sequence ID" value="NZ_FOTW01000031.1"/>
</dbReference>
<protein>
    <submittedName>
        <fullName evidence="1">Uncharacterized protein</fullName>
    </submittedName>
</protein>